<evidence type="ECO:0000256" key="1">
    <source>
        <dbReference type="SAM" id="SignalP"/>
    </source>
</evidence>
<evidence type="ECO:0008006" key="4">
    <source>
        <dbReference type="Google" id="ProtNLM"/>
    </source>
</evidence>
<evidence type="ECO:0000313" key="2">
    <source>
        <dbReference type="EMBL" id="QGZ96709.1"/>
    </source>
</evidence>
<sequence>MKNSILLCAALLTLGACVSHDFSEGERTNYTCDSGREFNSRDVAGSVEVYAGGQTQRLLPNGEGSYSNGTVTLTKSGGSATLTGVSSGSFENCRGRALNSWLPSLW</sequence>
<dbReference type="Proteomes" id="UP000431269">
    <property type="component" value="Chromosome"/>
</dbReference>
<keyword evidence="3" id="KW-1185">Reference proteome</keyword>
<accession>A0A6I6MPS5</accession>
<gene>
    <name evidence="2" type="ORF">DSM104635_03570</name>
</gene>
<reference evidence="3" key="1">
    <citation type="submission" date="2019-12" db="EMBL/GenBank/DDBJ databases">
        <title>Complete genome of Terracaulis silvestris 0127_4.</title>
        <authorList>
            <person name="Vieira S."/>
            <person name="Riedel T."/>
            <person name="Sproer C."/>
            <person name="Pascual J."/>
            <person name="Boedeker C."/>
            <person name="Overmann J."/>
        </authorList>
    </citation>
    <scope>NUCLEOTIDE SEQUENCE [LARGE SCALE GENOMIC DNA]</scope>
    <source>
        <strain evidence="3">0127_4</strain>
    </source>
</reference>
<feature type="chain" id="PRO_5026009346" description="C-type lysozyme inhibitor domain-containing protein" evidence="1">
    <location>
        <begin position="22"/>
        <end position="106"/>
    </location>
</feature>
<organism evidence="2 3">
    <name type="scientific">Terricaulis silvestris</name>
    <dbReference type="NCBI Taxonomy" id="2686094"/>
    <lineage>
        <taxon>Bacteria</taxon>
        <taxon>Pseudomonadati</taxon>
        <taxon>Pseudomonadota</taxon>
        <taxon>Alphaproteobacteria</taxon>
        <taxon>Caulobacterales</taxon>
        <taxon>Caulobacteraceae</taxon>
        <taxon>Terricaulis</taxon>
    </lineage>
</organism>
<proteinExistence type="predicted"/>
<name>A0A6I6MPS5_9CAUL</name>
<dbReference type="PROSITE" id="PS51257">
    <property type="entry name" value="PROKAR_LIPOPROTEIN"/>
    <property type="match status" value="1"/>
</dbReference>
<dbReference type="KEGG" id="tsv:DSM104635_03570"/>
<feature type="signal peptide" evidence="1">
    <location>
        <begin position="1"/>
        <end position="21"/>
    </location>
</feature>
<dbReference type="EMBL" id="CP047045">
    <property type="protein sequence ID" value="QGZ96709.1"/>
    <property type="molecule type" value="Genomic_DNA"/>
</dbReference>
<dbReference type="AlphaFoldDB" id="A0A6I6MPS5"/>
<evidence type="ECO:0000313" key="3">
    <source>
        <dbReference type="Proteomes" id="UP000431269"/>
    </source>
</evidence>
<keyword evidence="1" id="KW-0732">Signal</keyword>
<dbReference type="RefSeq" id="WP_158767485.1">
    <property type="nucleotide sequence ID" value="NZ_CP047045.1"/>
</dbReference>
<protein>
    <recommendedName>
        <fullName evidence="4">C-type lysozyme inhibitor domain-containing protein</fullName>
    </recommendedName>
</protein>